<evidence type="ECO:0000256" key="1">
    <source>
        <dbReference type="SAM" id="SignalP"/>
    </source>
</evidence>
<dbReference type="GeneID" id="94358713"/>
<feature type="signal peptide" evidence="1">
    <location>
        <begin position="1"/>
        <end position="23"/>
    </location>
</feature>
<gene>
    <name evidence="2" type="ORF">LMG26841_05169</name>
</gene>
<proteinExistence type="predicted"/>
<organism evidence="2 3">
    <name type="scientific">Achromobacter dolens</name>
    <dbReference type="NCBI Taxonomy" id="1287738"/>
    <lineage>
        <taxon>Bacteria</taxon>
        <taxon>Pseudomonadati</taxon>
        <taxon>Pseudomonadota</taxon>
        <taxon>Betaproteobacteria</taxon>
        <taxon>Burkholderiales</taxon>
        <taxon>Alcaligenaceae</taxon>
        <taxon>Achromobacter</taxon>
    </lineage>
</organism>
<dbReference type="EMBL" id="CADIKW010000015">
    <property type="protein sequence ID" value="CAB3914390.1"/>
    <property type="molecule type" value="Genomic_DNA"/>
</dbReference>
<evidence type="ECO:0000313" key="2">
    <source>
        <dbReference type="EMBL" id="CAB3914390.1"/>
    </source>
</evidence>
<accession>A0A6S7ETB9</accession>
<keyword evidence="3" id="KW-1185">Reference proteome</keyword>
<dbReference type="AlphaFoldDB" id="A0A6S7ETB9"/>
<dbReference type="RefSeq" id="WP_175168219.1">
    <property type="nucleotide sequence ID" value="NZ_CADIKW010000015.1"/>
</dbReference>
<feature type="chain" id="PRO_5028822834" evidence="1">
    <location>
        <begin position="24"/>
        <end position="190"/>
    </location>
</feature>
<reference evidence="2 3" key="1">
    <citation type="submission" date="2020-04" db="EMBL/GenBank/DDBJ databases">
        <authorList>
            <person name="De Canck E."/>
        </authorList>
    </citation>
    <scope>NUCLEOTIDE SEQUENCE [LARGE SCALE GENOMIC DNA]</scope>
    <source>
        <strain evidence="2 3">LMG 26841</strain>
    </source>
</reference>
<sequence>MRRFTAVAALTIIAALASSPAVAEPVQVFNLPLGGKAIPPIRVCKVSDLTDIRSRTICTVEKPKVYSDGAYAKLRYPSELLPLWAAYGEMTILTDGSGTLQEISVRTADDVTLGDVIQSVAMRFGSPTITELQGTARPAARWDQSNIIITAEKWGHLPVEVHFRTPLRVEAVAKAQREREAKERQRPAMP</sequence>
<name>A0A6S7ETB9_9BURK</name>
<dbReference type="Proteomes" id="UP000494272">
    <property type="component" value="Unassembled WGS sequence"/>
</dbReference>
<keyword evidence="1" id="KW-0732">Signal</keyword>
<protein>
    <submittedName>
        <fullName evidence="2">Uncharacterized protein</fullName>
    </submittedName>
</protein>
<evidence type="ECO:0000313" key="3">
    <source>
        <dbReference type="Proteomes" id="UP000494272"/>
    </source>
</evidence>